<evidence type="ECO:0000256" key="3">
    <source>
        <dbReference type="PROSITE-ProRule" id="PRU00221"/>
    </source>
</evidence>
<dbReference type="PROSITE" id="PS50082">
    <property type="entry name" value="WD_REPEATS_2"/>
    <property type="match status" value="1"/>
</dbReference>
<dbReference type="GO" id="GO:0030576">
    <property type="term" value="P:Cajal body organization"/>
    <property type="evidence" value="ECO:0007669"/>
    <property type="project" value="TreeGrafter"/>
</dbReference>
<comment type="caution">
    <text evidence="4">The sequence shown here is derived from an EMBL/GenBank/DDBJ whole genome shotgun (WGS) entry which is preliminary data.</text>
</comment>
<dbReference type="Gene3D" id="2.130.10.10">
    <property type="entry name" value="YVTN repeat-like/Quinoprotein amine dehydrogenase"/>
    <property type="match status" value="3"/>
</dbReference>
<dbReference type="AlphaFoldDB" id="A0AAN8SD43"/>
<dbReference type="InterPro" id="IPR051150">
    <property type="entry name" value="SWT21/TCAB1_mRNA_Telomere"/>
</dbReference>
<feature type="repeat" description="WD" evidence="3">
    <location>
        <begin position="333"/>
        <end position="369"/>
    </location>
</feature>
<evidence type="ECO:0000256" key="1">
    <source>
        <dbReference type="ARBA" id="ARBA00038279"/>
    </source>
</evidence>
<dbReference type="SMART" id="SM00320">
    <property type="entry name" value="WD40"/>
    <property type="match status" value="5"/>
</dbReference>
<dbReference type="EMBL" id="JAWJWE010000001">
    <property type="protein sequence ID" value="KAK6644713.1"/>
    <property type="molecule type" value="Genomic_DNA"/>
</dbReference>
<sequence length="496" mass="55715">MERKVEADSQNESLETCNSITETKDGFSEPITIVVYPPKNKVFHYDSVSESFQVQPVEVPDNITQNIKKSPQITLCQNSLEQKGTGLTPLVETCMIFQDEQIQDTNTSIEASKDMFDCNYSVKQILKVDKVFNESKLKEKCFLKGCKWSPDGLCLLTSSNDNILSLFEVTEHLITNPRNDVSPVLQMKEGGIIYDYEWYPQMNSSDPLSCVFASASQESPIHLWDAYTGNLRATYQPINQFDEVTPAYSVAFSPEGSKLYSGYKKIIRIFNICYPGRVFEERQLKIKGNPVFQTNIASTISISTAMPGLYAVGCYDKTIGLYGEPEGDLLFVLHGHTGGVTQIRFSQDGHYLFSGGRMDPEILCWDIRNPGKLVYSILRKVDTQQKIQFDLSSDGTYLITGTTDGNIKLYNVKNPPTKENILEPVAIWKGHEDCVNGLNFHPSNSLLASASGQRHFSFVSGDESGDDSNEEYTTIENSLKIWSLDLSQQTREKLKV</sequence>
<dbReference type="Proteomes" id="UP001372834">
    <property type="component" value="Unassembled WGS sequence"/>
</dbReference>
<proteinExistence type="inferred from homology"/>
<gene>
    <name evidence="4" type="ORF">RUM43_000981</name>
</gene>
<dbReference type="InterPro" id="IPR036322">
    <property type="entry name" value="WD40_repeat_dom_sf"/>
</dbReference>
<dbReference type="GO" id="GO:0003723">
    <property type="term" value="F:RNA binding"/>
    <property type="evidence" value="ECO:0007669"/>
    <property type="project" value="TreeGrafter"/>
</dbReference>
<comment type="similarity">
    <text evidence="1">Belongs to the TCAB1 family.</text>
</comment>
<dbReference type="Pfam" id="PF00400">
    <property type="entry name" value="WD40"/>
    <property type="match status" value="4"/>
</dbReference>
<protein>
    <recommendedName>
        <fullName evidence="2">WD repeat-containing protein 79</fullName>
    </recommendedName>
</protein>
<reference evidence="4 5" key="1">
    <citation type="submission" date="2023-10" db="EMBL/GenBank/DDBJ databases">
        <title>Genomes of two closely related lineages of the louse Polyplax serrata with different host specificities.</title>
        <authorList>
            <person name="Martinu J."/>
            <person name="Tarabai H."/>
            <person name="Stefka J."/>
            <person name="Hypsa V."/>
        </authorList>
    </citation>
    <scope>NUCLEOTIDE SEQUENCE [LARGE SCALE GENOMIC DNA]</scope>
    <source>
        <strain evidence="4">HR10_N</strain>
    </source>
</reference>
<name>A0AAN8SD43_POLSC</name>
<dbReference type="InterPro" id="IPR001680">
    <property type="entry name" value="WD40_rpt"/>
</dbReference>
<evidence type="ECO:0000313" key="5">
    <source>
        <dbReference type="Proteomes" id="UP001372834"/>
    </source>
</evidence>
<dbReference type="PANTHER" id="PTHR13211:SF0">
    <property type="entry name" value="TELOMERASE CAJAL BODY PROTEIN 1"/>
    <property type="match status" value="1"/>
</dbReference>
<dbReference type="SUPFAM" id="SSF50978">
    <property type="entry name" value="WD40 repeat-like"/>
    <property type="match status" value="1"/>
</dbReference>
<dbReference type="PANTHER" id="PTHR13211">
    <property type="entry name" value="TELOMERASE CAJAL BODY PROTEIN 1"/>
    <property type="match status" value="1"/>
</dbReference>
<dbReference type="InterPro" id="IPR015943">
    <property type="entry name" value="WD40/YVTN_repeat-like_dom_sf"/>
</dbReference>
<keyword evidence="3" id="KW-0853">WD repeat</keyword>
<organism evidence="4 5">
    <name type="scientific">Polyplax serrata</name>
    <name type="common">Common mouse louse</name>
    <dbReference type="NCBI Taxonomy" id="468196"/>
    <lineage>
        <taxon>Eukaryota</taxon>
        <taxon>Metazoa</taxon>
        <taxon>Ecdysozoa</taxon>
        <taxon>Arthropoda</taxon>
        <taxon>Hexapoda</taxon>
        <taxon>Insecta</taxon>
        <taxon>Pterygota</taxon>
        <taxon>Neoptera</taxon>
        <taxon>Paraneoptera</taxon>
        <taxon>Psocodea</taxon>
        <taxon>Troctomorpha</taxon>
        <taxon>Phthiraptera</taxon>
        <taxon>Anoplura</taxon>
        <taxon>Polyplacidae</taxon>
        <taxon>Polyplax</taxon>
    </lineage>
</organism>
<accession>A0AAN8SD43</accession>
<dbReference type="GO" id="GO:0015030">
    <property type="term" value="C:Cajal body"/>
    <property type="evidence" value="ECO:0007669"/>
    <property type="project" value="TreeGrafter"/>
</dbReference>
<evidence type="ECO:0000313" key="4">
    <source>
        <dbReference type="EMBL" id="KAK6644713.1"/>
    </source>
</evidence>
<evidence type="ECO:0000256" key="2">
    <source>
        <dbReference type="ARBA" id="ARBA00041558"/>
    </source>
</evidence>